<comment type="caution">
    <text evidence="1">The sequence shown here is derived from an EMBL/GenBank/DDBJ whole genome shotgun (WGS) entry which is preliminary data.</text>
</comment>
<proteinExistence type="predicted"/>
<dbReference type="EMBL" id="CAJHUB010000750">
    <property type="protein sequence ID" value="CAD7680820.1"/>
    <property type="molecule type" value="Genomic_DNA"/>
</dbReference>
<gene>
    <name evidence="1" type="ORF">NYPRO_LOCUS13612</name>
</gene>
<name>A0A811YWK0_NYCPR</name>
<evidence type="ECO:0000313" key="2">
    <source>
        <dbReference type="Proteomes" id="UP000645828"/>
    </source>
</evidence>
<evidence type="ECO:0000313" key="1">
    <source>
        <dbReference type="EMBL" id="CAD7680820.1"/>
    </source>
</evidence>
<keyword evidence="2" id="KW-1185">Reference proteome</keyword>
<dbReference type="Proteomes" id="UP000645828">
    <property type="component" value="Unassembled WGS sequence"/>
</dbReference>
<organism evidence="1 2">
    <name type="scientific">Nyctereutes procyonoides</name>
    <name type="common">Raccoon dog</name>
    <name type="synonym">Canis procyonoides</name>
    <dbReference type="NCBI Taxonomy" id="34880"/>
    <lineage>
        <taxon>Eukaryota</taxon>
        <taxon>Metazoa</taxon>
        <taxon>Chordata</taxon>
        <taxon>Craniata</taxon>
        <taxon>Vertebrata</taxon>
        <taxon>Euteleostomi</taxon>
        <taxon>Mammalia</taxon>
        <taxon>Eutheria</taxon>
        <taxon>Laurasiatheria</taxon>
        <taxon>Carnivora</taxon>
        <taxon>Caniformia</taxon>
        <taxon>Canidae</taxon>
        <taxon>Nyctereutes</taxon>
    </lineage>
</organism>
<accession>A0A811YWK0</accession>
<dbReference type="AlphaFoldDB" id="A0A811YWK0"/>
<protein>
    <submittedName>
        <fullName evidence="1">(raccoon dog) hypothetical protein</fullName>
    </submittedName>
</protein>
<reference evidence="1" key="1">
    <citation type="submission" date="2020-12" db="EMBL/GenBank/DDBJ databases">
        <authorList>
            <consortium name="Molecular Ecology Group"/>
        </authorList>
    </citation>
    <scope>NUCLEOTIDE SEQUENCE</scope>
    <source>
        <strain evidence="1">TBG_1078</strain>
    </source>
</reference>
<sequence length="109" mass="12794">MKFSIALGQRCRDLVKLSTHTPRLMPTVGAFPGWRRTGWKPSGERERMNMTHCYHGGRDGIEVATSQKNKTTTSHWKRQRTDYPLKPPEGKLPCQYLYFRLLAFRNKRE</sequence>